<evidence type="ECO:0000256" key="1">
    <source>
        <dbReference type="ARBA" id="ARBA00008007"/>
    </source>
</evidence>
<dbReference type="InterPro" id="IPR000836">
    <property type="entry name" value="PRTase_dom"/>
</dbReference>
<dbReference type="InterPro" id="IPR051910">
    <property type="entry name" value="ComF/GntX_DNA_util-trans"/>
</dbReference>
<evidence type="ECO:0000313" key="3">
    <source>
        <dbReference type="EMBL" id="MDA0642053.1"/>
    </source>
</evidence>
<dbReference type="EMBL" id="JAPNUD010000034">
    <property type="protein sequence ID" value="MDA0642053.1"/>
    <property type="molecule type" value="Genomic_DNA"/>
</dbReference>
<dbReference type="PANTHER" id="PTHR47505:SF1">
    <property type="entry name" value="DNA UTILIZATION PROTEIN YHGH"/>
    <property type="match status" value="1"/>
</dbReference>
<comment type="caution">
    <text evidence="3">The sequence shown here is derived from an EMBL/GenBank/DDBJ whole genome shotgun (WGS) entry which is preliminary data.</text>
</comment>
<dbReference type="PANTHER" id="PTHR47505">
    <property type="entry name" value="DNA UTILIZATION PROTEIN YHGH"/>
    <property type="match status" value="1"/>
</dbReference>
<dbReference type="Gene3D" id="3.40.50.2020">
    <property type="match status" value="1"/>
</dbReference>
<proteinExistence type="inferred from homology"/>
<dbReference type="SUPFAM" id="SSF53271">
    <property type="entry name" value="PRTase-like"/>
    <property type="match status" value="1"/>
</dbReference>
<feature type="domain" description="Phosphoribosyltransferase" evidence="2">
    <location>
        <begin position="217"/>
        <end position="262"/>
    </location>
</feature>
<dbReference type="GO" id="GO:0016757">
    <property type="term" value="F:glycosyltransferase activity"/>
    <property type="evidence" value="ECO:0007669"/>
    <property type="project" value="UniProtKB-KW"/>
</dbReference>
<name>A0ABT4SXR2_9ACTN</name>
<accession>A0ABT4SXR2</accession>
<keyword evidence="3" id="KW-0328">Glycosyltransferase</keyword>
<sequence>MRKAVIAYKERGEAALAAALADLLAFALVAALRSPQEGAEGAVERFRGRGSARSSVGLRGVGECGLLLGGEGVIVVPVPSGRAAVKGRGHDHVGALAERVVRRLRGRGMAVTLWPALRQRRKVADQSGLSSADRVSNLAGSFSVSESAVRDLEVAGRGGVHDLWAAGRGGALDLSVAGGGRAHDLSVAERGGVHDLRVAGRGGVRVRGSSAGFVRRAGGVFDRARVVVVDDVVTTGATLADAARALRAVGATVPLAVTVAATRRISRNGHGDSQ</sequence>
<evidence type="ECO:0000259" key="2">
    <source>
        <dbReference type="Pfam" id="PF00156"/>
    </source>
</evidence>
<reference evidence="3 4" key="1">
    <citation type="submission" date="2022-11" db="EMBL/GenBank/DDBJ databases">
        <title>Nonomuraea corallina sp. nov., a new species of the genus Nonomuraea isolated from sea side sediment in Thai sea.</title>
        <authorList>
            <person name="Ngamcharungchit C."/>
            <person name="Matsumoto A."/>
            <person name="Suriyachadkun C."/>
            <person name="Panbangred W."/>
            <person name="Inahashi Y."/>
            <person name="Intra B."/>
        </authorList>
    </citation>
    <scope>NUCLEOTIDE SEQUENCE [LARGE SCALE GENOMIC DNA]</scope>
    <source>
        <strain evidence="3 4">DSM 43553</strain>
    </source>
</reference>
<comment type="similarity">
    <text evidence="1">Belongs to the ComF/GntX family.</text>
</comment>
<keyword evidence="4" id="KW-1185">Reference proteome</keyword>
<dbReference type="Pfam" id="PF00156">
    <property type="entry name" value="Pribosyltran"/>
    <property type="match status" value="1"/>
</dbReference>
<dbReference type="InterPro" id="IPR029057">
    <property type="entry name" value="PRTase-like"/>
</dbReference>
<dbReference type="Proteomes" id="UP001212498">
    <property type="component" value="Unassembled WGS sequence"/>
</dbReference>
<evidence type="ECO:0000313" key="4">
    <source>
        <dbReference type="Proteomes" id="UP001212498"/>
    </source>
</evidence>
<keyword evidence="3" id="KW-0808">Transferase</keyword>
<gene>
    <name evidence="3" type="ORF">OUY24_15585</name>
</gene>
<dbReference type="RefSeq" id="WP_271276697.1">
    <property type="nucleotide sequence ID" value="NZ_BAABFD010000009.1"/>
</dbReference>
<protein>
    <submittedName>
        <fullName evidence="3">Phosphoribosyltransferase family protein</fullName>
    </submittedName>
</protein>
<organism evidence="3 4">
    <name type="scientific">Nonomuraea ferruginea</name>
    <dbReference type="NCBI Taxonomy" id="46174"/>
    <lineage>
        <taxon>Bacteria</taxon>
        <taxon>Bacillati</taxon>
        <taxon>Actinomycetota</taxon>
        <taxon>Actinomycetes</taxon>
        <taxon>Streptosporangiales</taxon>
        <taxon>Streptosporangiaceae</taxon>
        <taxon>Nonomuraea</taxon>
    </lineage>
</organism>